<feature type="transmembrane region" description="Helical" evidence="2">
    <location>
        <begin position="33"/>
        <end position="55"/>
    </location>
</feature>
<dbReference type="EMBL" id="JAGMWT010000005">
    <property type="protein sequence ID" value="KAH7128591.1"/>
    <property type="molecule type" value="Genomic_DNA"/>
</dbReference>
<name>A0A9P9E257_9PLEO</name>
<evidence type="ECO:0000256" key="2">
    <source>
        <dbReference type="SAM" id="Phobius"/>
    </source>
</evidence>
<feature type="region of interest" description="Disordered" evidence="1">
    <location>
        <begin position="69"/>
        <end position="102"/>
    </location>
</feature>
<feature type="region of interest" description="Disordered" evidence="1">
    <location>
        <begin position="1"/>
        <end position="24"/>
    </location>
</feature>
<evidence type="ECO:0000313" key="3">
    <source>
        <dbReference type="EMBL" id="KAH7128591.1"/>
    </source>
</evidence>
<evidence type="ECO:0000313" key="4">
    <source>
        <dbReference type="Proteomes" id="UP000700596"/>
    </source>
</evidence>
<feature type="compositionally biased region" description="Pro residues" evidence="1">
    <location>
        <begin position="78"/>
        <end position="88"/>
    </location>
</feature>
<reference evidence="3" key="1">
    <citation type="journal article" date="2021" name="Nat. Commun.">
        <title>Genetic determinants of endophytism in the Arabidopsis root mycobiome.</title>
        <authorList>
            <person name="Mesny F."/>
            <person name="Miyauchi S."/>
            <person name="Thiergart T."/>
            <person name="Pickel B."/>
            <person name="Atanasova L."/>
            <person name="Karlsson M."/>
            <person name="Huettel B."/>
            <person name="Barry K.W."/>
            <person name="Haridas S."/>
            <person name="Chen C."/>
            <person name="Bauer D."/>
            <person name="Andreopoulos W."/>
            <person name="Pangilinan J."/>
            <person name="LaButti K."/>
            <person name="Riley R."/>
            <person name="Lipzen A."/>
            <person name="Clum A."/>
            <person name="Drula E."/>
            <person name="Henrissat B."/>
            <person name="Kohler A."/>
            <person name="Grigoriev I.V."/>
            <person name="Martin F.M."/>
            <person name="Hacquard S."/>
        </authorList>
    </citation>
    <scope>NUCLEOTIDE SEQUENCE</scope>
    <source>
        <strain evidence="3">MPI-CAGE-CH-0243</strain>
    </source>
</reference>
<keyword evidence="4" id="KW-1185">Reference proteome</keyword>
<sequence>MSRMMNSTMMNNSSQTSSFRRHGQDSPVSRQNIFIIAFAVFGIVFFSAFMSWMIYQYLSRHHNAQQDIEMGPLSDSTPPIPPRPPPPTYSRDLTPCPPPQSFLQTHLQNLRGWVKPAAPQSTAPNAPTGPAPSVPILLTRVAPPARRHRDSFFTHNPRAHPNSRMNHQGVVAQDVQQPPPPTPSRSAPIYNEMTATRRASKFVNPYLWKV</sequence>
<keyword evidence="2" id="KW-0812">Transmembrane</keyword>
<accession>A0A9P9E257</accession>
<organism evidence="3 4">
    <name type="scientific">Dendryphion nanum</name>
    <dbReference type="NCBI Taxonomy" id="256645"/>
    <lineage>
        <taxon>Eukaryota</taxon>
        <taxon>Fungi</taxon>
        <taxon>Dikarya</taxon>
        <taxon>Ascomycota</taxon>
        <taxon>Pezizomycotina</taxon>
        <taxon>Dothideomycetes</taxon>
        <taxon>Pleosporomycetidae</taxon>
        <taxon>Pleosporales</taxon>
        <taxon>Torulaceae</taxon>
        <taxon>Dendryphion</taxon>
    </lineage>
</organism>
<dbReference type="AlphaFoldDB" id="A0A9P9E257"/>
<keyword evidence="2" id="KW-1133">Transmembrane helix</keyword>
<feature type="compositionally biased region" description="Low complexity" evidence="1">
    <location>
        <begin position="1"/>
        <end position="18"/>
    </location>
</feature>
<evidence type="ECO:0000256" key="1">
    <source>
        <dbReference type="SAM" id="MobiDB-lite"/>
    </source>
</evidence>
<proteinExistence type="predicted"/>
<keyword evidence="2" id="KW-0472">Membrane</keyword>
<comment type="caution">
    <text evidence="3">The sequence shown here is derived from an EMBL/GenBank/DDBJ whole genome shotgun (WGS) entry which is preliminary data.</text>
</comment>
<evidence type="ECO:0008006" key="5">
    <source>
        <dbReference type="Google" id="ProtNLM"/>
    </source>
</evidence>
<protein>
    <recommendedName>
        <fullName evidence="5">Transmembrane protein</fullName>
    </recommendedName>
</protein>
<dbReference type="Proteomes" id="UP000700596">
    <property type="component" value="Unassembled WGS sequence"/>
</dbReference>
<gene>
    <name evidence="3" type="ORF">B0J11DRAFT_578781</name>
</gene>